<sequence>MIVVTGATGNVGRPLVEALVTAGEEVTAVARRIAAQDVPAGVAFQQADLLEPENLKPALDEAEALFLLTSGDFMGAGGNLGDVLEVVRAAGVRRVVLLSSQGVATGRHPSNLEAAVQQSSLEWTMLRPGGFHSNTLQWAEMVRTRRMVAAPFGDVAIPGIDPADIAEVAAVALRDARHVGNTYALTGPAPISPRQRAAAIEAALGEPVRFGEQSREEARVQMLRFMPEPVAESTLDILGLPSAEEQQVSPEVEQILGRQARTFADWAARNIAAFK</sequence>
<dbReference type="PANTHER" id="PTHR43162">
    <property type="match status" value="1"/>
</dbReference>
<dbReference type="Proteomes" id="UP000515563">
    <property type="component" value="Chromosome"/>
</dbReference>
<proteinExistence type="predicted"/>
<evidence type="ECO:0000259" key="1">
    <source>
        <dbReference type="Pfam" id="PF13460"/>
    </source>
</evidence>
<dbReference type="RefSeq" id="WP_185447983.1">
    <property type="nucleotide sequence ID" value="NZ_CP043661.1"/>
</dbReference>
<reference evidence="3" key="1">
    <citation type="submission" date="2019-09" db="EMBL/GenBank/DDBJ databases">
        <title>Antimicrobial potential of Antarctic Bacteria.</title>
        <authorList>
            <person name="Benaud N."/>
            <person name="Edwards R.J."/>
            <person name="Ferrari B.C."/>
        </authorList>
    </citation>
    <scope>NUCLEOTIDE SEQUENCE [LARGE SCALE GENOMIC DNA]</scope>
    <source>
        <strain evidence="3">SPB151</strain>
    </source>
</reference>
<evidence type="ECO:0000313" key="3">
    <source>
        <dbReference type="Proteomes" id="UP000515563"/>
    </source>
</evidence>
<dbReference type="EMBL" id="CP043661">
    <property type="protein sequence ID" value="QNE18685.1"/>
    <property type="molecule type" value="Genomic_DNA"/>
</dbReference>
<accession>A0A7G6WXH0</accession>
<protein>
    <submittedName>
        <fullName evidence="2">NAD(P)H-binding protein</fullName>
    </submittedName>
</protein>
<evidence type="ECO:0000313" key="2">
    <source>
        <dbReference type="EMBL" id="QNE18685.1"/>
    </source>
</evidence>
<dbReference type="KEGG" id="kqi:F1D05_13165"/>
<dbReference type="PANTHER" id="PTHR43162:SF1">
    <property type="entry name" value="PRESTALK A DIFFERENTIATION PROTEIN A"/>
    <property type="match status" value="1"/>
</dbReference>
<dbReference type="AlphaFoldDB" id="A0A7G6WXH0"/>
<dbReference type="SUPFAM" id="SSF51735">
    <property type="entry name" value="NAD(P)-binding Rossmann-fold domains"/>
    <property type="match status" value="1"/>
</dbReference>
<dbReference type="Gene3D" id="3.40.50.720">
    <property type="entry name" value="NAD(P)-binding Rossmann-like Domain"/>
    <property type="match status" value="1"/>
</dbReference>
<dbReference type="InterPro" id="IPR036291">
    <property type="entry name" value="NAD(P)-bd_dom_sf"/>
</dbReference>
<dbReference type="InterPro" id="IPR016040">
    <property type="entry name" value="NAD(P)-bd_dom"/>
</dbReference>
<feature type="domain" description="NAD(P)-binding" evidence="1">
    <location>
        <begin position="6"/>
        <end position="175"/>
    </location>
</feature>
<name>A0A7G6WXH0_9ACTN</name>
<dbReference type="InterPro" id="IPR051604">
    <property type="entry name" value="Ergot_Alk_Oxidoreductase"/>
</dbReference>
<reference evidence="2 3" key="2">
    <citation type="journal article" date="2020" name="Microbiol. Resour. Announc.">
        <title>Antarctic desert soil bacteria exhibit high novel natural product potential, evaluated through long-read genome sequencing and comparative genomics.</title>
        <authorList>
            <person name="Benaud N."/>
            <person name="Edwards R.J."/>
            <person name="Amos T.G."/>
            <person name="D'Agostino P.M."/>
            <person name="Gutierrez-Chavez C."/>
            <person name="Montgomery K."/>
            <person name="Nicetic I."/>
            <person name="Ferrari B.C."/>
        </authorList>
    </citation>
    <scope>NUCLEOTIDE SEQUENCE [LARGE SCALE GENOMIC DNA]</scope>
    <source>
        <strain evidence="2 3">SPB151</strain>
    </source>
</reference>
<gene>
    <name evidence="2" type="ORF">F1D05_13165</name>
</gene>
<organism evidence="2 3">
    <name type="scientific">Kribbella qitaiheensis</name>
    <dbReference type="NCBI Taxonomy" id="1544730"/>
    <lineage>
        <taxon>Bacteria</taxon>
        <taxon>Bacillati</taxon>
        <taxon>Actinomycetota</taxon>
        <taxon>Actinomycetes</taxon>
        <taxon>Propionibacteriales</taxon>
        <taxon>Kribbellaceae</taxon>
        <taxon>Kribbella</taxon>
    </lineage>
</organism>
<dbReference type="Pfam" id="PF13460">
    <property type="entry name" value="NAD_binding_10"/>
    <property type="match status" value="1"/>
</dbReference>
<keyword evidence="3" id="KW-1185">Reference proteome</keyword>